<dbReference type="PANTHER" id="PTHR34403:SF14">
    <property type="entry name" value="OS05G0225800 PROTEIN"/>
    <property type="match status" value="1"/>
</dbReference>
<feature type="compositionally biased region" description="Basic and acidic residues" evidence="1">
    <location>
        <begin position="572"/>
        <end position="586"/>
    </location>
</feature>
<evidence type="ECO:0000313" key="3">
    <source>
        <dbReference type="EMBL" id="KOF77118.1"/>
    </source>
</evidence>
<feature type="region of interest" description="Disordered" evidence="1">
    <location>
        <begin position="321"/>
        <end position="384"/>
    </location>
</feature>
<evidence type="ECO:0008006" key="4">
    <source>
        <dbReference type="Google" id="ProtNLM"/>
    </source>
</evidence>
<feature type="compositionally biased region" description="Basic and acidic residues" evidence="1">
    <location>
        <begin position="642"/>
        <end position="668"/>
    </location>
</feature>
<dbReference type="EMBL" id="KQ421555">
    <property type="protein sequence ID" value="KOF77118.1"/>
    <property type="molecule type" value="Genomic_DNA"/>
</dbReference>
<dbReference type="InterPro" id="IPR050972">
    <property type="entry name" value="SDr-like"/>
</dbReference>
<feature type="region of interest" description="Disordered" evidence="1">
    <location>
        <begin position="633"/>
        <end position="694"/>
    </location>
</feature>
<dbReference type="PANTHER" id="PTHR34403">
    <property type="entry name" value="TOL-PAL SYSTEM PROTEIN TOLA"/>
    <property type="match status" value="1"/>
</dbReference>
<feature type="region of interest" description="Disordered" evidence="1">
    <location>
        <begin position="565"/>
        <end position="615"/>
    </location>
</feature>
<feature type="chain" id="PRO_5005583043" description="Sushi domain-containing protein" evidence="2">
    <location>
        <begin position="22"/>
        <end position="878"/>
    </location>
</feature>
<feature type="compositionally biased region" description="Basic and acidic residues" evidence="1">
    <location>
        <begin position="343"/>
        <end position="357"/>
    </location>
</feature>
<keyword evidence="2" id="KW-0732">Signal</keyword>
<evidence type="ECO:0000256" key="2">
    <source>
        <dbReference type="SAM" id="SignalP"/>
    </source>
</evidence>
<reference evidence="3" key="1">
    <citation type="submission" date="2015-07" db="EMBL/GenBank/DDBJ databases">
        <title>MeaNS - Measles Nucleotide Surveillance Program.</title>
        <authorList>
            <person name="Tran T."/>
            <person name="Druce J."/>
        </authorList>
    </citation>
    <scope>NUCLEOTIDE SEQUENCE</scope>
    <source>
        <strain evidence="3">UCB-OBI-ISO-001</strain>
        <tissue evidence="3">Gonad</tissue>
    </source>
</reference>
<feature type="region of interest" description="Disordered" evidence="1">
    <location>
        <begin position="419"/>
        <end position="458"/>
    </location>
</feature>
<proteinExistence type="predicted"/>
<feature type="compositionally biased region" description="Basic and acidic residues" evidence="1">
    <location>
        <begin position="421"/>
        <end position="439"/>
    </location>
</feature>
<feature type="compositionally biased region" description="Polar residues" evidence="1">
    <location>
        <begin position="603"/>
        <end position="614"/>
    </location>
</feature>
<gene>
    <name evidence="3" type="ORF">OCBIM_22032489mg</name>
</gene>
<protein>
    <recommendedName>
        <fullName evidence="4">Sushi domain-containing protein</fullName>
    </recommendedName>
</protein>
<evidence type="ECO:0000256" key="1">
    <source>
        <dbReference type="SAM" id="MobiDB-lite"/>
    </source>
</evidence>
<feature type="compositionally biased region" description="Polar residues" evidence="1">
    <location>
        <begin position="374"/>
        <end position="384"/>
    </location>
</feature>
<sequence length="878" mass="100036">MKSVVYLVTVAVIFLLEEIDGKQIQTSSNLTCALVPGRSKSIYYEPIWDYIWIRRSCMFGRVFSDRYCACIPTLLMIHTRQNTPNTCIFRGSKTYIRRADPKDSYYQERVKTRKWGTNTCKSGLVFSPTHCRCIENSHETCQYPGANTRTRKRDTDVNYFQQLTNSNTWERIKCYNGATFSLTKCYCTIGVIVTTPEPENTKICKHPKYGYFRKSDSNPQYYFQINSNNAWEKKTCAAGGTFSSAICDCTYVKPTSESEVTPKVEPELPQKFCRHVPSYIQRRTFRDERYYYELRGSSWKLIACQNGYIFSHDKCCCVSKSNPETEPTSKPETEPTGEPETEPTGKPETEPTGKPETEPTGEPEAEYQVCGHKPSQSIRRATTKPQIYERMIKEGKWVKISCETGSRFNIKKCCCVSTGKPETEPTGKPETEPTGKPETEPTSEPEAEYQVCGHKPSQSIRRATPNRQIYERMMKGGKWVKISCEAGSRFNIKKCCCVSTGTTPAQPEGENAFSPKFCLDKSSNKRRGTFRDERHYYELRGSSWKLRACQNGYIFSHDKCCCVSKSNPETEPTGKPETEPTGKPETEPTAEPEAEYQVCGHKPSQSIRRATTKPQIYERMIKEGKWVKISCTTPAQPEGETEPERNPETEPTGKPETKPEKPTGKPETEPTAEPEAEYQVCGHKPSRSIRRATTNPQIYERMTKGGKWVKISCEAGSRFNDKKCCCVSTGKPETEPTGKPEHFSICPYPPQSIRRATANPQVYEQMTQGNKWVKISCEAATRFDSNQCRCIPESKPEITPVPTYEVQTTQRSFNTATKDIICHDKEKHTRKTDWDLRYYSEKISGTEWRTKLCDDGGVFNLQLCCCVFPAEIKSYNKN</sequence>
<feature type="signal peptide" evidence="2">
    <location>
        <begin position="1"/>
        <end position="21"/>
    </location>
</feature>
<name>A0A0L8GJI0_OCTBM</name>
<organism evidence="3">
    <name type="scientific">Octopus bimaculoides</name>
    <name type="common">California two-spotted octopus</name>
    <dbReference type="NCBI Taxonomy" id="37653"/>
    <lineage>
        <taxon>Eukaryota</taxon>
        <taxon>Metazoa</taxon>
        <taxon>Spiralia</taxon>
        <taxon>Lophotrochozoa</taxon>
        <taxon>Mollusca</taxon>
        <taxon>Cephalopoda</taxon>
        <taxon>Coleoidea</taxon>
        <taxon>Octopodiformes</taxon>
        <taxon>Octopoda</taxon>
        <taxon>Incirrata</taxon>
        <taxon>Octopodidae</taxon>
        <taxon>Octopus</taxon>
    </lineage>
</organism>
<dbReference type="AlphaFoldDB" id="A0A0L8GJI0"/>
<accession>A0A0L8GJI0</accession>